<gene>
    <name evidence="2" type="primary">osmY_2</name>
    <name evidence="2" type="ORF">SAMEA3906486_05594</name>
</gene>
<dbReference type="AlphaFoldDB" id="A0A157SY47"/>
<evidence type="ECO:0000313" key="3">
    <source>
        <dbReference type="Proteomes" id="UP000076848"/>
    </source>
</evidence>
<evidence type="ECO:0000313" key="2">
    <source>
        <dbReference type="EMBL" id="SAI74876.1"/>
    </source>
</evidence>
<dbReference type="EMBL" id="FKIF01000010">
    <property type="protein sequence ID" value="SAI74876.1"/>
    <property type="molecule type" value="Genomic_DNA"/>
</dbReference>
<feature type="region of interest" description="Disordered" evidence="1">
    <location>
        <begin position="1"/>
        <end position="103"/>
    </location>
</feature>
<organism evidence="2 3">
    <name type="scientific">Bordetella ansorpii</name>
    <dbReference type="NCBI Taxonomy" id="288768"/>
    <lineage>
        <taxon>Bacteria</taxon>
        <taxon>Pseudomonadati</taxon>
        <taxon>Pseudomonadota</taxon>
        <taxon>Betaproteobacteria</taxon>
        <taxon>Burkholderiales</taxon>
        <taxon>Alcaligenaceae</taxon>
        <taxon>Bordetella</taxon>
    </lineage>
</organism>
<dbReference type="Proteomes" id="UP000076848">
    <property type="component" value="Unassembled WGS sequence"/>
</dbReference>
<dbReference type="RefSeq" id="WP_156513572.1">
    <property type="nucleotide sequence ID" value="NZ_FKIF01000010.1"/>
</dbReference>
<reference evidence="2 3" key="1">
    <citation type="submission" date="2016-04" db="EMBL/GenBank/DDBJ databases">
        <authorList>
            <consortium name="Pathogen Informatics"/>
        </authorList>
    </citation>
    <scope>NUCLEOTIDE SEQUENCE [LARGE SCALE GENOMIC DNA]</scope>
    <source>
        <strain evidence="2 3">H050680373</strain>
    </source>
</reference>
<accession>A0A157SY47</accession>
<name>A0A157SY47_9BORD</name>
<evidence type="ECO:0000256" key="1">
    <source>
        <dbReference type="SAM" id="MobiDB-lite"/>
    </source>
</evidence>
<feature type="compositionally biased region" description="Gly residues" evidence="1">
    <location>
        <begin position="81"/>
        <end position="91"/>
    </location>
</feature>
<proteinExistence type="predicted"/>
<dbReference type="OrthoDB" id="8963247at2"/>
<keyword evidence="3" id="KW-1185">Reference proteome</keyword>
<protein>
    <submittedName>
        <fullName evidence="2">Osmotically inducible protein Y</fullName>
    </submittedName>
</protein>
<sequence>MREEDTSGKSGGTPAGTGDPKQPREKSAGHEEHTRQSGNFGADEPDYGRAPGEKPNPGQGGQANPKGPEYEQGGRYPGAQQGNGGKDGGTGQSDPAHGRQERG</sequence>
<feature type="compositionally biased region" description="Basic and acidic residues" evidence="1">
    <location>
        <begin position="21"/>
        <end position="35"/>
    </location>
</feature>